<evidence type="ECO:0000313" key="3">
    <source>
        <dbReference type="Proteomes" id="UP001194469"/>
    </source>
</evidence>
<dbReference type="InterPro" id="IPR024442">
    <property type="entry name" value="Transposase_Zn_ribbon"/>
</dbReference>
<name>A0ABS0J034_9BACT</name>
<reference evidence="2 3" key="1">
    <citation type="submission" date="2019-08" db="EMBL/GenBank/DDBJ databases">
        <authorList>
            <person name="Luo N."/>
        </authorList>
    </citation>
    <scope>NUCLEOTIDE SEQUENCE [LARGE SCALE GENOMIC DNA]</scope>
    <source>
        <strain evidence="2 3">NCIMB 9442</strain>
    </source>
</reference>
<keyword evidence="3" id="KW-1185">Reference proteome</keyword>
<dbReference type="EMBL" id="VRYY01000034">
    <property type="protein sequence ID" value="MBG3875782.1"/>
    <property type="molecule type" value="Genomic_DNA"/>
</dbReference>
<gene>
    <name evidence="2" type="ORF">FVW20_01760</name>
</gene>
<evidence type="ECO:0000313" key="2">
    <source>
        <dbReference type="EMBL" id="MBG3875782.1"/>
    </source>
</evidence>
<evidence type="ECO:0000259" key="1">
    <source>
        <dbReference type="Pfam" id="PF12760"/>
    </source>
</evidence>
<dbReference type="Pfam" id="PF12760">
    <property type="entry name" value="Zn_ribbon_IS1595"/>
    <property type="match status" value="1"/>
</dbReference>
<protein>
    <recommendedName>
        <fullName evidence="1">Transposase zinc-ribbon domain-containing protein</fullName>
    </recommendedName>
</protein>
<dbReference type="Proteomes" id="UP001194469">
    <property type="component" value="Unassembled WGS sequence"/>
</dbReference>
<dbReference type="RefSeq" id="WP_196608033.1">
    <property type="nucleotide sequence ID" value="NZ_VRYY01000034.1"/>
</dbReference>
<accession>A0ABS0J034</accession>
<sequence length="27" mass="3252">MRECPKCTYTRAWRLADGRFKCRRCGS</sequence>
<feature type="non-terminal residue" evidence="2">
    <location>
        <position position="27"/>
    </location>
</feature>
<comment type="caution">
    <text evidence="2">The sequence shown here is derived from an EMBL/GenBank/DDBJ whole genome shotgun (WGS) entry which is preliminary data.</text>
</comment>
<organism evidence="2 3">
    <name type="scientific">Nitratidesulfovibrio oxamicus</name>
    <dbReference type="NCBI Taxonomy" id="32016"/>
    <lineage>
        <taxon>Bacteria</taxon>
        <taxon>Pseudomonadati</taxon>
        <taxon>Thermodesulfobacteriota</taxon>
        <taxon>Desulfovibrionia</taxon>
        <taxon>Desulfovibrionales</taxon>
        <taxon>Desulfovibrionaceae</taxon>
        <taxon>Nitratidesulfovibrio</taxon>
    </lineage>
</organism>
<proteinExistence type="predicted"/>
<feature type="domain" description="Transposase zinc-ribbon" evidence="1">
    <location>
        <begin position="2"/>
        <end position="26"/>
    </location>
</feature>